<proteinExistence type="predicted"/>
<evidence type="ECO:0000313" key="2">
    <source>
        <dbReference type="Proteomes" id="UP000243446"/>
    </source>
</evidence>
<name>A0A2H9YS83_9GAMM</name>
<dbReference type="Proteomes" id="UP000243446">
    <property type="component" value="Unassembled WGS sequence"/>
</dbReference>
<organism evidence="1 2">
    <name type="scientific">Acinetobacter pseudolwoffii</name>
    <dbReference type="NCBI Taxonomy" id="2053287"/>
    <lineage>
        <taxon>Bacteria</taxon>
        <taxon>Pseudomonadati</taxon>
        <taxon>Pseudomonadota</taxon>
        <taxon>Gammaproteobacteria</taxon>
        <taxon>Moraxellales</taxon>
        <taxon>Moraxellaceae</taxon>
        <taxon>Acinetobacter</taxon>
    </lineage>
</organism>
<dbReference type="EMBL" id="PHRG01000003">
    <property type="protein sequence ID" value="PJO75510.1"/>
    <property type="molecule type" value="Genomic_DNA"/>
</dbReference>
<gene>
    <name evidence="1" type="ORF">CWI32_08255</name>
</gene>
<protein>
    <submittedName>
        <fullName evidence="1">Uncharacterized protein</fullName>
    </submittedName>
</protein>
<dbReference type="AlphaFoldDB" id="A0A2H9YS83"/>
<evidence type="ECO:0000313" key="1">
    <source>
        <dbReference type="EMBL" id="PJO75510.1"/>
    </source>
</evidence>
<accession>A0A2H9YS83</accession>
<reference evidence="1 2" key="1">
    <citation type="submission" date="2017-11" db="EMBL/GenBank/DDBJ databases">
        <title>Revising the taxonomy of the Acinetobacter lwoffii group: the description of Acinetobacter pseudolwoffii sp. nov. and emended description of Acinetobacter lwoffii.</title>
        <authorList>
            <person name="Nemec A."/>
            <person name="Radolfova-Krizova L."/>
        </authorList>
    </citation>
    <scope>NUCLEOTIDE SEQUENCE [LARGE SCALE GENOMIC DNA]</scope>
    <source>
        <strain evidence="1 2">ANC 5044</strain>
    </source>
</reference>
<sequence length="71" mass="8393">MEQPHIYCDRKIIKCSVCRAWDDYSFNDTQHFSIIASAEGKQTRGLYSIESIKCKECNKVAKNNQDPYFYY</sequence>
<comment type="caution">
    <text evidence="1">The sequence shown here is derived from an EMBL/GenBank/DDBJ whole genome shotgun (WGS) entry which is preliminary data.</text>
</comment>